<dbReference type="Proteomes" id="UP000199514">
    <property type="component" value="Unassembled WGS sequence"/>
</dbReference>
<sequence length="131" mass="15666">MSQFKVSYDDRHFIRIEMDGFLPHDLYKNGWLQALELFEKHPACHRVFISVKDGRIISNENQQWFANNYITTLKELLAKRHQTLKQARMLDGDYFNQVSAKNIYKTLQESNLPLVFKDFDREDRAIAWLIE</sequence>
<protein>
    <recommendedName>
        <fullName evidence="3">SpoIIAA-like</fullName>
    </recommendedName>
</protein>
<keyword evidence="2" id="KW-1185">Reference proteome</keyword>
<evidence type="ECO:0000313" key="2">
    <source>
        <dbReference type="Proteomes" id="UP000199514"/>
    </source>
</evidence>
<organism evidence="1 2">
    <name type="scientific">Flexibacter flexilis DSM 6793</name>
    <dbReference type="NCBI Taxonomy" id="927664"/>
    <lineage>
        <taxon>Bacteria</taxon>
        <taxon>Pseudomonadati</taxon>
        <taxon>Bacteroidota</taxon>
        <taxon>Cytophagia</taxon>
        <taxon>Cytophagales</taxon>
        <taxon>Flexibacteraceae</taxon>
        <taxon>Flexibacter</taxon>
    </lineage>
</organism>
<dbReference type="OrthoDB" id="981162at2"/>
<proteinExistence type="predicted"/>
<evidence type="ECO:0000313" key="1">
    <source>
        <dbReference type="EMBL" id="SFC28287.1"/>
    </source>
</evidence>
<name>A0A1I1HW28_9BACT</name>
<accession>A0A1I1HW28</accession>
<evidence type="ECO:0008006" key="3">
    <source>
        <dbReference type="Google" id="ProtNLM"/>
    </source>
</evidence>
<dbReference type="RefSeq" id="WP_091510673.1">
    <property type="nucleotide sequence ID" value="NZ_FOLE01000004.1"/>
</dbReference>
<reference evidence="1 2" key="1">
    <citation type="submission" date="2016-10" db="EMBL/GenBank/DDBJ databases">
        <authorList>
            <person name="de Groot N.N."/>
        </authorList>
    </citation>
    <scope>NUCLEOTIDE SEQUENCE [LARGE SCALE GENOMIC DNA]</scope>
    <source>
        <strain evidence="1 2">DSM 6793</strain>
    </source>
</reference>
<dbReference type="EMBL" id="FOLE01000004">
    <property type="protein sequence ID" value="SFC28287.1"/>
    <property type="molecule type" value="Genomic_DNA"/>
</dbReference>
<dbReference type="AlphaFoldDB" id="A0A1I1HW28"/>
<gene>
    <name evidence="1" type="ORF">SAMN05421780_104119</name>
</gene>